<dbReference type="AlphaFoldDB" id="A0AAJ7R9Q9"/>
<keyword evidence="2" id="KW-1185">Reference proteome</keyword>
<feature type="coiled-coil region" evidence="1">
    <location>
        <begin position="138"/>
        <end position="172"/>
    </location>
</feature>
<reference evidence="3" key="1">
    <citation type="submission" date="2025-08" db="UniProtKB">
        <authorList>
            <consortium name="RefSeq"/>
        </authorList>
    </citation>
    <scope>IDENTIFICATION</scope>
</reference>
<keyword evidence="1" id="KW-0175">Coiled coil</keyword>
<accession>A0AAJ7R9Q9</accession>
<evidence type="ECO:0000313" key="3">
    <source>
        <dbReference type="RefSeq" id="XP_024936587.1"/>
    </source>
</evidence>
<proteinExistence type="predicted"/>
<feature type="coiled-coil region" evidence="1">
    <location>
        <begin position="73"/>
        <end position="100"/>
    </location>
</feature>
<evidence type="ECO:0000256" key="1">
    <source>
        <dbReference type="SAM" id="Coils"/>
    </source>
</evidence>
<sequence length="283" mass="33384">MRNVSIHTAQIMKKQEDLLSDLISLKRQLTTTLRENQLFKINIHKLQSNIYKKDKEIEYLERLKNREIGSKLNDRESDTVLKLLKRNEELEEMFRKIEMKKQKRYKEMKMMCLYGRPNFKKKSEFVAKKTSYVNMEEKNKLYSEIEKLSTAIKGLERERKQDKRQIRLTNAEILHLRMELKKSKELNKQNEITRSGSLPMESTCSSIQKLEVVKEKSEDSEVELSSDIINRKPLLPVPSNKTKIEYVYDSEVSSDGEDIYLSNHLRSFLQQVVIAVSSEADDD</sequence>
<dbReference type="Proteomes" id="UP000694920">
    <property type="component" value="Unplaced"/>
</dbReference>
<dbReference type="GeneID" id="107263497"/>
<dbReference type="RefSeq" id="XP_024936587.1">
    <property type="nucleotide sequence ID" value="XM_025080819.1"/>
</dbReference>
<name>A0AAJ7R9Q9_CEPCN</name>
<gene>
    <name evidence="3" type="primary">LOC107263497</name>
</gene>
<organism evidence="2 3">
    <name type="scientific">Cephus cinctus</name>
    <name type="common">Wheat stem sawfly</name>
    <dbReference type="NCBI Taxonomy" id="211228"/>
    <lineage>
        <taxon>Eukaryota</taxon>
        <taxon>Metazoa</taxon>
        <taxon>Ecdysozoa</taxon>
        <taxon>Arthropoda</taxon>
        <taxon>Hexapoda</taxon>
        <taxon>Insecta</taxon>
        <taxon>Pterygota</taxon>
        <taxon>Neoptera</taxon>
        <taxon>Endopterygota</taxon>
        <taxon>Hymenoptera</taxon>
        <taxon>Cephoidea</taxon>
        <taxon>Cephidae</taxon>
        <taxon>Cephus</taxon>
    </lineage>
</organism>
<protein>
    <submittedName>
        <fullName evidence="3">Uncharacterized protein PF11_0207 isoform X1</fullName>
    </submittedName>
</protein>
<evidence type="ECO:0000313" key="2">
    <source>
        <dbReference type="Proteomes" id="UP000694920"/>
    </source>
</evidence>
<dbReference type="KEGG" id="ccin:107263497"/>